<organism evidence="8 9">
    <name type="scientific">Blastopirellula marina</name>
    <dbReference type="NCBI Taxonomy" id="124"/>
    <lineage>
        <taxon>Bacteria</taxon>
        <taxon>Pseudomonadati</taxon>
        <taxon>Planctomycetota</taxon>
        <taxon>Planctomycetia</taxon>
        <taxon>Pirellulales</taxon>
        <taxon>Pirellulaceae</taxon>
        <taxon>Blastopirellula</taxon>
    </lineage>
</organism>
<comment type="subcellular location">
    <subcellularLocation>
        <location evidence="1">Cell membrane</location>
        <topology evidence="1">Multi-pass membrane protein</topology>
    </subcellularLocation>
</comment>
<evidence type="ECO:0000256" key="3">
    <source>
        <dbReference type="ARBA" id="ARBA00022475"/>
    </source>
</evidence>
<evidence type="ECO:0000313" key="8">
    <source>
        <dbReference type="EMBL" id="PQO28763.1"/>
    </source>
</evidence>
<reference evidence="8 9" key="1">
    <citation type="submission" date="2018-02" db="EMBL/GenBank/DDBJ databases">
        <title>Comparative genomes isolates from brazilian mangrove.</title>
        <authorList>
            <person name="Araujo J.E."/>
            <person name="Taketani R.G."/>
            <person name="Silva M.C.P."/>
            <person name="Loureco M.V."/>
            <person name="Andreote F.D."/>
        </authorList>
    </citation>
    <scope>NUCLEOTIDE SEQUENCE [LARGE SCALE GENOMIC DNA]</scope>
    <source>
        <strain evidence="8 9">NAP PRIS-MGV</strain>
    </source>
</reference>
<dbReference type="Pfam" id="PF13440">
    <property type="entry name" value="Polysacc_synt_3"/>
    <property type="match status" value="1"/>
</dbReference>
<evidence type="ECO:0000313" key="9">
    <source>
        <dbReference type="Proteomes" id="UP000239388"/>
    </source>
</evidence>
<dbReference type="PANTHER" id="PTHR30250">
    <property type="entry name" value="PST FAMILY PREDICTED COLANIC ACID TRANSPORTER"/>
    <property type="match status" value="1"/>
</dbReference>
<evidence type="ECO:0000256" key="4">
    <source>
        <dbReference type="ARBA" id="ARBA00022692"/>
    </source>
</evidence>
<feature type="transmembrane region" description="Helical" evidence="7">
    <location>
        <begin position="283"/>
        <end position="306"/>
    </location>
</feature>
<keyword evidence="6 7" id="KW-0472">Membrane</keyword>
<feature type="transmembrane region" description="Helical" evidence="7">
    <location>
        <begin position="417"/>
        <end position="438"/>
    </location>
</feature>
<evidence type="ECO:0000256" key="6">
    <source>
        <dbReference type="ARBA" id="ARBA00023136"/>
    </source>
</evidence>
<evidence type="ECO:0000256" key="2">
    <source>
        <dbReference type="ARBA" id="ARBA00007430"/>
    </source>
</evidence>
<dbReference type="EMBL" id="PUIB01000024">
    <property type="protein sequence ID" value="PQO28763.1"/>
    <property type="molecule type" value="Genomic_DNA"/>
</dbReference>
<dbReference type="InterPro" id="IPR050833">
    <property type="entry name" value="Poly_Biosynth_Transport"/>
</dbReference>
<feature type="transmembrane region" description="Helical" evidence="7">
    <location>
        <begin position="356"/>
        <end position="378"/>
    </location>
</feature>
<feature type="transmembrane region" description="Helical" evidence="7">
    <location>
        <begin position="243"/>
        <end position="263"/>
    </location>
</feature>
<comment type="similarity">
    <text evidence="2">Belongs to the polysaccharide synthase family.</text>
</comment>
<dbReference type="CDD" id="cd13127">
    <property type="entry name" value="MATE_tuaB_like"/>
    <property type="match status" value="1"/>
</dbReference>
<feature type="transmembrane region" description="Helical" evidence="7">
    <location>
        <begin position="177"/>
        <end position="202"/>
    </location>
</feature>
<dbReference type="PANTHER" id="PTHR30250:SF10">
    <property type="entry name" value="LIPOPOLYSACCHARIDE BIOSYNTHESIS PROTEIN WZXC"/>
    <property type="match status" value="1"/>
</dbReference>
<comment type="caution">
    <text evidence="8">The sequence shown here is derived from an EMBL/GenBank/DDBJ whole genome shotgun (WGS) entry which is preliminary data.</text>
</comment>
<keyword evidence="5 7" id="KW-1133">Transmembrane helix</keyword>
<gene>
    <name evidence="8" type="ORF">C5Y98_23570</name>
</gene>
<dbReference type="GO" id="GO:0005886">
    <property type="term" value="C:plasma membrane"/>
    <property type="evidence" value="ECO:0007669"/>
    <property type="project" value="UniProtKB-SubCell"/>
</dbReference>
<name>A0A2S8F9C3_9BACT</name>
<sequence length="508" mass="54847">MSIANAPSDPVSDPINAAESARLSRHDRYFSSSEVDKNLGKSAVRGGAITIATQGFRFVMRTGSTAILARMLAPEDFGLISMVTVVVGFTEILNNAGLAAATIQRKEITHAQVSTLFWANVAISSILTLIVAAMSPLISWFYQEPKLLNVTLVLSTSIFFGGLPIQHQALLRRTMEFGRLAIIHSVALFACVGIAIIMAWWGMGYWSLVAMTVAFSVVAAILSFLISGWMPNLPSRGSGAREMLHFGLGVSSFTIVNYISRNFDNFLIGWRWGAGPLGVYSKAYGLLLLPSAQISSPAMAAFMPMLCRLNDQPEKFRAVFKQIIQALSLLTMPGVASMIVAADAAVYVFLGDQWNAAVPVFQILGFAAIFECVFGTLAQPLIACGKASTLYRLGLIAAIPTIASFIIGLPFGPKGVAAGYTISNTLIVCPLVFIFVAAQTPVKVLDFYRAMFPPLVLAGLTAALLFGIRWFFNLQSPLLILFVAGLCVAPSMIWGVQKFRQIRNVQHG</sequence>
<feature type="transmembrane region" description="Helical" evidence="7">
    <location>
        <begin position="79"/>
        <end position="103"/>
    </location>
</feature>
<dbReference type="Proteomes" id="UP000239388">
    <property type="component" value="Unassembled WGS sequence"/>
</dbReference>
<feature type="transmembrane region" description="Helical" evidence="7">
    <location>
        <begin position="208"/>
        <end position="231"/>
    </location>
</feature>
<dbReference type="AlphaFoldDB" id="A0A2S8F9C3"/>
<accession>A0A2S8F9C3</accession>
<feature type="transmembrane region" description="Helical" evidence="7">
    <location>
        <begin position="327"/>
        <end position="350"/>
    </location>
</feature>
<feature type="transmembrane region" description="Helical" evidence="7">
    <location>
        <begin position="390"/>
        <end position="411"/>
    </location>
</feature>
<feature type="transmembrane region" description="Helical" evidence="7">
    <location>
        <begin position="450"/>
        <end position="472"/>
    </location>
</feature>
<feature type="transmembrane region" description="Helical" evidence="7">
    <location>
        <begin position="147"/>
        <end position="165"/>
    </location>
</feature>
<feature type="transmembrane region" description="Helical" evidence="7">
    <location>
        <begin position="478"/>
        <end position="496"/>
    </location>
</feature>
<evidence type="ECO:0000256" key="5">
    <source>
        <dbReference type="ARBA" id="ARBA00022989"/>
    </source>
</evidence>
<evidence type="ECO:0000256" key="7">
    <source>
        <dbReference type="SAM" id="Phobius"/>
    </source>
</evidence>
<protein>
    <submittedName>
        <fullName evidence="8">Lipopolysaccharide biosynthesis protein</fullName>
    </submittedName>
</protein>
<evidence type="ECO:0000256" key="1">
    <source>
        <dbReference type="ARBA" id="ARBA00004651"/>
    </source>
</evidence>
<keyword evidence="4 7" id="KW-0812">Transmembrane</keyword>
<proteinExistence type="inferred from homology"/>
<keyword evidence="3" id="KW-1003">Cell membrane</keyword>
<feature type="transmembrane region" description="Helical" evidence="7">
    <location>
        <begin position="115"/>
        <end position="141"/>
    </location>
</feature>